<evidence type="ECO:0000256" key="1">
    <source>
        <dbReference type="SAM" id="MobiDB-lite"/>
    </source>
</evidence>
<protein>
    <submittedName>
        <fullName evidence="2">Uncharacterized protein</fullName>
    </submittedName>
</protein>
<evidence type="ECO:0000313" key="2">
    <source>
        <dbReference type="EMBL" id="JAH26701.1"/>
    </source>
</evidence>
<sequence>MPERSDPLDFHLDAESPKDKPLASSISIHSVQELNATELKFTS</sequence>
<dbReference type="EMBL" id="GBXM01081876">
    <property type="protein sequence ID" value="JAH26701.1"/>
    <property type="molecule type" value="Transcribed_RNA"/>
</dbReference>
<feature type="region of interest" description="Disordered" evidence="1">
    <location>
        <begin position="1"/>
        <end position="24"/>
    </location>
</feature>
<reference evidence="2" key="1">
    <citation type="submission" date="2014-11" db="EMBL/GenBank/DDBJ databases">
        <authorList>
            <person name="Amaro Gonzalez C."/>
        </authorList>
    </citation>
    <scope>NUCLEOTIDE SEQUENCE</scope>
</reference>
<proteinExistence type="predicted"/>
<accession>A0A0E9RC27</accession>
<dbReference type="AlphaFoldDB" id="A0A0E9RC27"/>
<feature type="compositionally biased region" description="Basic and acidic residues" evidence="1">
    <location>
        <begin position="1"/>
        <end position="21"/>
    </location>
</feature>
<organism evidence="2">
    <name type="scientific">Anguilla anguilla</name>
    <name type="common">European freshwater eel</name>
    <name type="synonym">Muraena anguilla</name>
    <dbReference type="NCBI Taxonomy" id="7936"/>
    <lineage>
        <taxon>Eukaryota</taxon>
        <taxon>Metazoa</taxon>
        <taxon>Chordata</taxon>
        <taxon>Craniata</taxon>
        <taxon>Vertebrata</taxon>
        <taxon>Euteleostomi</taxon>
        <taxon>Actinopterygii</taxon>
        <taxon>Neopterygii</taxon>
        <taxon>Teleostei</taxon>
        <taxon>Anguilliformes</taxon>
        <taxon>Anguillidae</taxon>
        <taxon>Anguilla</taxon>
    </lineage>
</organism>
<reference evidence="2" key="2">
    <citation type="journal article" date="2015" name="Fish Shellfish Immunol.">
        <title>Early steps in the European eel (Anguilla anguilla)-Vibrio vulnificus interaction in the gills: Role of the RtxA13 toxin.</title>
        <authorList>
            <person name="Callol A."/>
            <person name="Pajuelo D."/>
            <person name="Ebbesson L."/>
            <person name="Teles M."/>
            <person name="MacKenzie S."/>
            <person name="Amaro C."/>
        </authorList>
    </citation>
    <scope>NUCLEOTIDE SEQUENCE</scope>
</reference>
<name>A0A0E9RC27_ANGAN</name>